<sequence length="179" mass="20136">MEPRSVEDLRKSQRSGASPKYLFFWGHRPHPSGRHVLSQWFERGFEADGKAYRSAEHYMMAGKARLFGDTETEELVLTSGHPAEAKELGRRVRGFDEGTWEEHRFELVVRGGLAKFGADPELRGYLLGTGSRVLVEASPLDRIWGIGLAADDARAADPARWRGLNLLGFALMEARARLR</sequence>
<evidence type="ECO:0000313" key="5">
    <source>
        <dbReference type="Proteomes" id="UP001500665"/>
    </source>
</evidence>
<dbReference type="CDD" id="cd15457">
    <property type="entry name" value="NADAR"/>
    <property type="match status" value="1"/>
</dbReference>
<dbReference type="RefSeq" id="WP_344247721.1">
    <property type="nucleotide sequence ID" value="NZ_BAAAHH010000070.1"/>
</dbReference>
<evidence type="ECO:0000256" key="1">
    <source>
        <dbReference type="ARBA" id="ARBA00000022"/>
    </source>
</evidence>
<dbReference type="Pfam" id="PF08719">
    <property type="entry name" value="NADAR"/>
    <property type="match status" value="1"/>
</dbReference>
<accession>A0ABN1S1F2</accession>
<evidence type="ECO:0000313" key="4">
    <source>
        <dbReference type="EMBL" id="GAA0969963.1"/>
    </source>
</evidence>
<comment type="catalytic activity">
    <reaction evidence="2">
        <text>2,5-diamino-6-hydroxy-4-(5-phosphoribosylamino)-pyrimidine + H2O = 2,5,6-triamino-4-hydroxypyrimidine + D-ribose 5-phosphate</text>
        <dbReference type="Rhea" id="RHEA:23436"/>
        <dbReference type="ChEBI" id="CHEBI:15377"/>
        <dbReference type="ChEBI" id="CHEBI:58614"/>
        <dbReference type="ChEBI" id="CHEBI:78346"/>
        <dbReference type="ChEBI" id="CHEBI:137796"/>
    </reaction>
</comment>
<evidence type="ECO:0000256" key="2">
    <source>
        <dbReference type="ARBA" id="ARBA00000751"/>
    </source>
</evidence>
<dbReference type="SUPFAM" id="SSF143990">
    <property type="entry name" value="YbiA-like"/>
    <property type="match status" value="1"/>
</dbReference>
<comment type="catalytic activity">
    <reaction evidence="1">
        <text>5-amino-6-(5-phospho-D-ribosylamino)uracil + H2O = 5,6-diaminouracil + D-ribose 5-phosphate</text>
        <dbReference type="Rhea" id="RHEA:55020"/>
        <dbReference type="ChEBI" id="CHEBI:15377"/>
        <dbReference type="ChEBI" id="CHEBI:46252"/>
        <dbReference type="ChEBI" id="CHEBI:58453"/>
        <dbReference type="ChEBI" id="CHEBI:78346"/>
    </reaction>
</comment>
<evidence type="ECO:0000259" key="3">
    <source>
        <dbReference type="Pfam" id="PF08719"/>
    </source>
</evidence>
<dbReference type="InterPro" id="IPR012816">
    <property type="entry name" value="NADAR"/>
</dbReference>
<dbReference type="Proteomes" id="UP001500665">
    <property type="component" value="Unassembled WGS sequence"/>
</dbReference>
<protein>
    <submittedName>
        <fullName evidence="4">NADAR family protein</fullName>
    </submittedName>
</protein>
<gene>
    <name evidence="4" type="ORF">GCM10009550_77190</name>
</gene>
<feature type="domain" description="NADAR" evidence="3">
    <location>
        <begin position="23"/>
        <end position="179"/>
    </location>
</feature>
<dbReference type="InterPro" id="IPR037238">
    <property type="entry name" value="YbiA-like_sf"/>
</dbReference>
<keyword evidence="5" id="KW-1185">Reference proteome</keyword>
<reference evidence="4 5" key="1">
    <citation type="journal article" date="2019" name="Int. J. Syst. Evol. Microbiol.">
        <title>The Global Catalogue of Microorganisms (GCM) 10K type strain sequencing project: providing services to taxonomists for standard genome sequencing and annotation.</title>
        <authorList>
            <consortium name="The Broad Institute Genomics Platform"/>
            <consortium name="The Broad Institute Genome Sequencing Center for Infectious Disease"/>
            <person name="Wu L."/>
            <person name="Ma J."/>
        </authorList>
    </citation>
    <scope>NUCLEOTIDE SEQUENCE [LARGE SCALE GENOMIC DNA]</scope>
    <source>
        <strain evidence="4 5">JCM 10696</strain>
    </source>
</reference>
<dbReference type="NCBIfam" id="TIGR02464">
    <property type="entry name" value="ribofla_fusion"/>
    <property type="match status" value="1"/>
</dbReference>
<comment type="caution">
    <text evidence="4">The sequence shown here is derived from an EMBL/GenBank/DDBJ whole genome shotgun (WGS) entry which is preliminary data.</text>
</comment>
<name>A0ABN1S1F2_9ACTN</name>
<dbReference type="EMBL" id="BAAAHH010000070">
    <property type="protein sequence ID" value="GAA0969963.1"/>
    <property type="molecule type" value="Genomic_DNA"/>
</dbReference>
<proteinExistence type="predicted"/>
<organism evidence="4 5">
    <name type="scientific">Actinocorallia libanotica</name>
    <dbReference type="NCBI Taxonomy" id="46162"/>
    <lineage>
        <taxon>Bacteria</taxon>
        <taxon>Bacillati</taxon>
        <taxon>Actinomycetota</taxon>
        <taxon>Actinomycetes</taxon>
        <taxon>Streptosporangiales</taxon>
        <taxon>Thermomonosporaceae</taxon>
        <taxon>Actinocorallia</taxon>
    </lineage>
</organism>
<dbReference type="Gene3D" id="1.10.357.40">
    <property type="entry name" value="YbiA-like"/>
    <property type="match status" value="1"/>
</dbReference>